<dbReference type="Pfam" id="PF00328">
    <property type="entry name" value="His_Phos_2"/>
    <property type="match status" value="2"/>
</dbReference>
<keyword evidence="8" id="KW-1185">Reference proteome</keyword>
<evidence type="ECO:0000256" key="4">
    <source>
        <dbReference type="ARBA" id="ARBA00040357"/>
    </source>
</evidence>
<protein>
    <recommendedName>
        <fullName evidence="4">2-phosphoxylose phosphatase 1</fullName>
    </recommendedName>
    <alternativeName>
        <fullName evidence="5">Acid phosphatase-like protein 2</fullName>
    </alternativeName>
</protein>
<dbReference type="CDD" id="cd07061">
    <property type="entry name" value="HP_HAP_like"/>
    <property type="match status" value="1"/>
</dbReference>
<proteinExistence type="inferred from homology"/>
<comment type="caution">
    <text evidence="7">The sequence shown here is derived from an EMBL/GenBank/DDBJ whole genome shotgun (WGS) entry which is preliminary data.</text>
</comment>
<keyword evidence="6" id="KW-0472">Membrane</keyword>
<feature type="transmembrane region" description="Helical" evidence="6">
    <location>
        <begin position="54"/>
        <end position="74"/>
    </location>
</feature>
<accession>A0A2T7PT62</accession>
<dbReference type="GO" id="GO:0006024">
    <property type="term" value="P:glycosaminoglycan biosynthetic process"/>
    <property type="evidence" value="ECO:0007669"/>
    <property type="project" value="TreeGrafter"/>
</dbReference>
<evidence type="ECO:0000256" key="2">
    <source>
        <dbReference type="ARBA" id="ARBA00022801"/>
    </source>
</evidence>
<dbReference type="AlphaFoldDB" id="A0A2T7PT62"/>
<keyword evidence="6" id="KW-1133">Transmembrane helix</keyword>
<comment type="catalytic activity">
    <reaction evidence="3">
        <text>3-O-[beta-D-GlcA-(1-&gt;3)-beta-D-Gal-(1-&gt;3)-beta-D-Gal-(1-&gt;4)-beta-D-2-O-P-Xyl]-L-seryl-[protein] + H2O = 3-O-(beta-D-GlcA-(1-&gt;3)-beta-D-Gal-(1-&gt;3)-beta-D-Gal-(1-&gt;4)-beta-D-Xyl)-L-seryl-[protein] + phosphate</text>
        <dbReference type="Rhea" id="RHEA:56512"/>
        <dbReference type="Rhea" id="RHEA-COMP:12573"/>
        <dbReference type="Rhea" id="RHEA-COMP:14559"/>
        <dbReference type="ChEBI" id="CHEBI:15377"/>
        <dbReference type="ChEBI" id="CHEBI:43474"/>
        <dbReference type="ChEBI" id="CHEBI:132093"/>
        <dbReference type="ChEBI" id="CHEBI:140495"/>
    </reaction>
</comment>
<sequence length="555" mass="61854">MTSGLLHHNLRYAENKEELSLQEPACDSLWVTKDIEMLPFLRMMTARRKLSTRVLALGMVVVGLITIIAFVTLLREEGRHNGNHHHGSKQMFVSHLTVDHLPAPFLNKIKAAAGSDDVKTHNDNPLGVSRVAEYCNIPSGMQKGQEGEVPEGYQLTAVFLLIRHGDRTPMTTVLNIPRPSPPEGCIMNASSLQNTPEVQNFISDMQASKGKQHPGSEFMDWSLFPQHSLCGNSQLTGTGALQHLYNGLILKEKYVKRANLFGETFHPSQQLQLKSTQYSRTYQSLIAFLYAFLPHFNLTQLDIQGAHSNVFCDPQFVPKSCCLVLSQLKGMADRQAYAHLKNKSSYLAAMTAFANVFDVKLSAISWPTAIIDTLQGHACHGIKLPCGPAKKCVSSAILEQLWAVVDEAGRESTKNENYDRYCRVAMHSFLSEIATEMIKVSRNHSTVKFSAFSGHDVTISPLLQSLGLHDGKWPHYGTRVIFELYKKVGAEGKNYIKVLVNGHDMTDSVKFCQGYTNQDGVCQLKRLLNFVQSENLDFLEGKSLQTFCDSSAKAY</sequence>
<dbReference type="GO" id="GO:0016791">
    <property type="term" value="F:phosphatase activity"/>
    <property type="evidence" value="ECO:0007669"/>
    <property type="project" value="TreeGrafter"/>
</dbReference>
<evidence type="ECO:0000256" key="3">
    <source>
        <dbReference type="ARBA" id="ARBA00036311"/>
    </source>
</evidence>
<dbReference type="PANTHER" id="PTHR11567:SF110">
    <property type="entry name" value="2-PHOSPHOXYLOSE PHOSPHATASE 1"/>
    <property type="match status" value="1"/>
</dbReference>
<dbReference type="InterPro" id="IPR000560">
    <property type="entry name" value="His_Pase_clade-2"/>
</dbReference>
<organism evidence="7 8">
    <name type="scientific">Pomacea canaliculata</name>
    <name type="common">Golden apple snail</name>
    <dbReference type="NCBI Taxonomy" id="400727"/>
    <lineage>
        <taxon>Eukaryota</taxon>
        <taxon>Metazoa</taxon>
        <taxon>Spiralia</taxon>
        <taxon>Lophotrochozoa</taxon>
        <taxon>Mollusca</taxon>
        <taxon>Gastropoda</taxon>
        <taxon>Caenogastropoda</taxon>
        <taxon>Architaenioglossa</taxon>
        <taxon>Ampullarioidea</taxon>
        <taxon>Ampullariidae</taxon>
        <taxon>Pomacea</taxon>
    </lineage>
</organism>
<dbReference type="InterPro" id="IPR029033">
    <property type="entry name" value="His_PPase_superfam"/>
</dbReference>
<evidence type="ECO:0000313" key="8">
    <source>
        <dbReference type="Proteomes" id="UP000245119"/>
    </source>
</evidence>
<dbReference type="EMBL" id="PZQS01000002">
    <property type="protein sequence ID" value="PVD36604.1"/>
    <property type="molecule type" value="Genomic_DNA"/>
</dbReference>
<dbReference type="OrthoDB" id="10262962at2759"/>
<dbReference type="Proteomes" id="UP000245119">
    <property type="component" value="Linkage Group LG2"/>
</dbReference>
<keyword evidence="6" id="KW-0812">Transmembrane</keyword>
<dbReference type="GO" id="GO:0050650">
    <property type="term" value="P:chondroitin sulfate proteoglycan biosynthetic process"/>
    <property type="evidence" value="ECO:0007669"/>
    <property type="project" value="TreeGrafter"/>
</dbReference>
<reference evidence="7 8" key="1">
    <citation type="submission" date="2018-04" db="EMBL/GenBank/DDBJ databases">
        <title>The genome of golden apple snail Pomacea canaliculata provides insight into stress tolerance and invasive adaptation.</title>
        <authorList>
            <person name="Liu C."/>
            <person name="Liu B."/>
            <person name="Ren Y."/>
            <person name="Zhang Y."/>
            <person name="Wang H."/>
            <person name="Li S."/>
            <person name="Jiang F."/>
            <person name="Yin L."/>
            <person name="Zhang G."/>
            <person name="Qian W."/>
            <person name="Fan W."/>
        </authorList>
    </citation>
    <scope>NUCLEOTIDE SEQUENCE [LARGE SCALE GENOMIC DNA]</scope>
    <source>
        <strain evidence="7">SZHN2017</strain>
        <tissue evidence="7">Muscle</tissue>
    </source>
</reference>
<dbReference type="SUPFAM" id="SSF53254">
    <property type="entry name" value="Phosphoglycerate mutase-like"/>
    <property type="match status" value="1"/>
</dbReference>
<name>A0A2T7PT62_POMCA</name>
<evidence type="ECO:0000256" key="6">
    <source>
        <dbReference type="SAM" id="Phobius"/>
    </source>
</evidence>
<dbReference type="PROSITE" id="PS00616">
    <property type="entry name" value="HIS_ACID_PHOSPHAT_1"/>
    <property type="match status" value="1"/>
</dbReference>
<evidence type="ECO:0000256" key="1">
    <source>
        <dbReference type="ARBA" id="ARBA00005375"/>
    </source>
</evidence>
<dbReference type="PANTHER" id="PTHR11567">
    <property type="entry name" value="ACID PHOSPHATASE-RELATED"/>
    <property type="match status" value="1"/>
</dbReference>
<dbReference type="InterPro" id="IPR050645">
    <property type="entry name" value="Histidine_acid_phosphatase"/>
</dbReference>
<dbReference type="Gene3D" id="3.40.50.1240">
    <property type="entry name" value="Phosphoglycerate mutase-like"/>
    <property type="match status" value="1"/>
</dbReference>
<dbReference type="InterPro" id="IPR033379">
    <property type="entry name" value="Acid_Pase_AS"/>
</dbReference>
<evidence type="ECO:0000256" key="5">
    <source>
        <dbReference type="ARBA" id="ARBA00041499"/>
    </source>
</evidence>
<keyword evidence="2" id="KW-0378">Hydrolase</keyword>
<dbReference type="GO" id="GO:0005794">
    <property type="term" value="C:Golgi apparatus"/>
    <property type="evidence" value="ECO:0007669"/>
    <property type="project" value="TreeGrafter"/>
</dbReference>
<comment type="similarity">
    <text evidence="1">Belongs to the histidine acid phosphatase family.</text>
</comment>
<evidence type="ECO:0000313" key="7">
    <source>
        <dbReference type="EMBL" id="PVD36604.1"/>
    </source>
</evidence>
<gene>
    <name evidence="7" type="ORF">C0Q70_03589</name>
</gene>